<feature type="chain" id="PRO_5039245849" evidence="2">
    <location>
        <begin position="23"/>
        <end position="1480"/>
    </location>
</feature>
<dbReference type="InterPro" id="IPR001119">
    <property type="entry name" value="SLH_dom"/>
</dbReference>
<feature type="domain" description="SLH" evidence="3">
    <location>
        <begin position="1289"/>
        <end position="1352"/>
    </location>
</feature>
<gene>
    <name evidence="5" type="ORF">D3H35_08685</name>
</gene>
<feature type="region of interest" description="Disordered" evidence="1">
    <location>
        <begin position="1065"/>
        <end position="1100"/>
    </location>
</feature>
<proteinExistence type="predicted"/>
<dbReference type="InterPro" id="IPR025883">
    <property type="entry name" value="Cadherin-like_domain"/>
</dbReference>
<dbReference type="PROSITE" id="PS51841">
    <property type="entry name" value="LTD"/>
    <property type="match status" value="1"/>
</dbReference>
<dbReference type="PANTHER" id="PTHR39441:SF1">
    <property type="entry name" value="DUF2252 DOMAIN-CONTAINING PROTEIN"/>
    <property type="match status" value="1"/>
</dbReference>
<dbReference type="Pfam" id="PF18683">
    <property type="entry name" value="ChiW_Ig_like"/>
    <property type="match status" value="1"/>
</dbReference>
<dbReference type="InterPro" id="IPR001322">
    <property type="entry name" value="Lamin_tail_dom"/>
</dbReference>
<dbReference type="Pfam" id="PF10009">
    <property type="entry name" value="DUF2252"/>
    <property type="match status" value="1"/>
</dbReference>
<dbReference type="Pfam" id="PF00932">
    <property type="entry name" value="LTD"/>
    <property type="match status" value="1"/>
</dbReference>
<comment type="caution">
    <text evidence="5">The sequence shown here is derived from an EMBL/GenBank/DDBJ whole genome shotgun (WGS) entry which is preliminary data.</text>
</comment>
<keyword evidence="6" id="KW-1185">Reference proteome</keyword>
<protein>
    <submittedName>
        <fullName evidence="5">DUF2252 domain-containing protein</fullName>
    </submittedName>
</protein>
<evidence type="ECO:0000256" key="2">
    <source>
        <dbReference type="SAM" id="SignalP"/>
    </source>
</evidence>
<dbReference type="RefSeq" id="WP_119148696.1">
    <property type="nucleotide sequence ID" value="NZ_JBHSOV010000038.1"/>
</dbReference>
<dbReference type="PANTHER" id="PTHR39441">
    <property type="entry name" value="DUF2252 DOMAIN-CONTAINING PROTEIN"/>
    <property type="match status" value="1"/>
</dbReference>
<reference evidence="5 6" key="1">
    <citation type="submission" date="2018-09" db="EMBL/GenBank/DDBJ databases">
        <title>Cohnella cavernae sp. nov., isolated from a karst cave.</title>
        <authorList>
            <person name="Zhu H."/>
        </authorList>
    </citation>
    <scope>NUCLEOTIDE SEQUENCE [LARGE SCALE GENOMIC DNA]</scope>
    <source>
        <strain evidence="5 6">K2E09-144</strain>
    </source>
</reference>
<dbReference type="Pfam" id="PF12733">
    <property type="entry name" value="Cadherin-like"/>
    <property type="match status" value="1"/>
</dbReference>
<dbReference type="OrthoDB" id="1491115at2"/>
<evidence type="ECO:0000313" key="6">
    <source>
        <dbReference type="Proteomes" id="UP000266340"/>
    </source>
</evidence>
<accession>A0A398CPD0</accession>
<dbReference type="InterPro" id="IPR018721">
    <property type="entry name" value="DUF2252"/>
</dbReference>
<evidence type="ECO:0000256" key="1">
    <source>
        <dbReference type="SAM" id="MobiDB-lite"/>
    </source>
</evidence>
<feature type="domain" description="SLH" evidence="3">
    <location>
        <begin position="1417"/>
        <end position="1480"/>
    </location>
</feature>
<evidence type="ECO:0000259" key="4">
    <source>
        <dbReference type="PROSITE" id="PS51841"/>
    </source>
</evidence>
<feature type="domain" description="SLH" evidence="3">
    <location>
        <begin position="1353"/>
        <end position="1413"/>
    </location>
</feature>
<dbReference type="PROSITE" id="PS51272">
    <property type="entry name" value="SLH"/>
    <property type="match status" value="3"/>
</dbReference>
<dbReference type="EMBL" id="QXJM01000029">
    <property type="protein sequence ID" value="RIE04020.1"/>
    <property type="molecule type" value="Genomic_DNA"/>
</dbReference>
<name>A0A398CPD0_9BACL</name>
<dbReference type="Proteomes" id="UP000266340">
    <property type="component" value="Unassembled WGS sequence"/>
</dbReference>
<dbReference type="InterPro" id="IPR041278">
    <property type="entry name" value="ChiW_Ig-like"/>
</dbReference>
<sequence length="1480" mass="153539">MRFNTWKKTAVMALSAAIVSNAAYLPAWTPAAAAAEANHIVISEIFGGGSHNTDSPYRNDFIELYNPTGTVQSLQGWSVQFLKVTDSTSQADNMTVGDGTIGKVTLTGDIQPHGYYLIKLGAGTVATGFSSGSGKELTGENAADTSLNMNKDGGMVALLSSDSDFDFGASSGGAVVDFVGYGGSSGSSKPSRYGGSNPAPKGSAQKSLIRKAVNPSDGSSLSTLTGVGVFKGNGFETAGGDNALDFEVTADKSQVNPQNSSFFEPMAAGAASAADLTVSMDSTTTVDPSNASFVVNATHGTLSKSELAQGADFVLNGLPAGLTATAIAAGTAITITLSGQAAADVLADVPLALVLLPSAFSDIYGASEPISGPVLLKSSTKITGAAADSTVSMSDSAAVSSADNSFAITLVNGTVSNGPIAASHFSISGLPAGLTFAATGDGAKTITFTVGGAAASGVFNDASVSVVIKKEAIVSGATEDSDMIGGIVVKRPSAALLNDAARANAVTEILKSVNAFHSDAYDKSYKYSEMAAKTFKFFRGNAAIFYRDLGTTIPVPTAWKSWSNVDTWIEGDAHTRNIGFFDHNDGEAYFDLNDPDESFKAPFYFDLIRFITSLYITRDDVGAVKNTSTPAEVRQAAKDFLDQYRTTLTAVSGEGNDFENTVRIDESFLLNNGFNYSGYMLKTFYGDAAATPQGEGLLDNLSNRDLLDGNSAKGVKGFTRVVDGQRSFVKIANAADSTTADEKLLAVTASEESELRNGWSGYANLTRLDTASKADYFAIKDMARVIEKGLGSIGVRRYFVLIEGPTAGTDDDVVLDVKQQRTPASIANPFVSLDYSAYASKDAVRTKAAYDYMSAKEDPFVGSLDGSSKTYLVRKISAFDRDYDDKKFGSFTDFKEFLKASAMAYAFAHARADRDSGLGYSFEDSVLPLLNSDWTSIRDTLVNLGEDYAKQVEADYNLFKAVPRASLIDVADLASLAVDAGALSPTFDGGKNSYTLSVANTVSTLTVTPKPADSLATMTVNGDALANGAAKTIALNTGANTVTIVVKAQDQSTKTYILTATRAAASDNNNGNNGNSGNGNGNGGSAGNENGGSGPLVVKANSDGKGNSLAEISGKQIDELIHGLSGGQSAGKEPVIEIQANVDPGTKQAAVKISAEAVGNIAGSQAKRLKIGFGIGSISFDEKAINAISGAAVGEDAIFSVSIVGSANDRPVYELKIAVGGKSVSSFGGGTAAVSVPYTLGAGEDANAIVVYYVAESGEKTLVTNGEFDAATGQILFKVVHFSKYEVAYNKRSFGDIGGSFAKDSIAFLSARNIISGFGDGSFAPKSSVTRADFIVMLAKLAGAELGSYGAPSFQDVASDAYYAKSIAWANGLGIAGGTGGGKFAPKAAITREQMSAIIVRFVSATQQAALPQTAAPITFEDRSEIQTFASAAVTTVQRAGLISGKTIAGKKGVFFAPQKAATREETAVILAQLHRLIVR</sequence>
<feature type="compositionally biased region" description="Low complexity" evidence="1">
    <location>
        <begin position="187"/>
        <end position="196"/>
    </location>
</feature>
<organism evidence="5 6">
    <name type="scientific">Cohnella faecalis</name>
    <dbReference type="NCBI Taxonomy" id="2315694"/>
    <lineage>
        <taxon>Bacteria</taxon>
        <taxon>Bacillati</taxon>
        <taxon>Bacillota</taxon>
        <taxon>Bacilli</taxon>
        <taxon>Bacillales</taxon>
        <taxon>Paenibacillaceae</taxon>
        <taxon>Cohnella</taxon>
    </lineage>
</organism>
<feature type="domain" description="LTD" evidence="4">
    <location>
        <begin position="27"/>
        <end position="183"/>
    </location>
</feature>
<feature type="signal peptide" evidence="2">
    <location>
        <begin position="1"/>
        <end position="22"/>
    </location>
</feature>
<evidence type="ECO:0000313" key="5">
    <source>
        <dbReference type="EMBL" id="RIE04020.1"/>
    </source>
</evidence>
<keyword evidence="2" id="KW-0732">Signal</keyword>
<feature type="compositionally biased region" description="Gly residues" evidence="1">
    <location>
        <begin position="1074"/>
        <end position="1094"/>
    </location>
</feature>
<dbReference type="Pfam" id="PF00395">
    <property type="entry name" value="SLH"/>
    <property type="match status" value="3"/>
</dbReference>
<evidence type="ECO:0000259" key="3">
    <source>
        <dbReference type="PROSITE" id="PS51272"/>
    </source>
</evidence>
<feature type="region of interest" description="Disordered" evidence="1">
    <location>
        <begin position="187"/>
        <end position="206"/>
    </location>
</feature>